<dbReference type="Proteomes" id="UP000671995">
    <property type="component" value="Chromosome"/>
</dbReference>
<proteinExistence type="predicted"/>
<sequence length="313" mass="33014">MDPQEFDYIIIGAGAAGLSAGQYGARAGLKTLILDTSTGGGQALQIAELENYPGVYPPVNGADFAINMIKQTKAFGVEILQANVISVDKIKQNFFVKTSKGIFSSLALLIATGATHNTLGIPGESELVGHGVSYCATCDGPFFKDKKIIVAGGGDSACTEAAYLSTISSDVTLVHRRAKLGAQKAVADKVVKTGIAIRYNTNILEIRGKNRVESVLLEDTQTKEKTELPADAVFIFIGISPCTEIVSTLPADKNGYLITNDSMETIVPGLYAAGDVRAKPFRQLITAASDGATAAHQAAEYIYDLKTSEKGSI</sequence>
<dbReference type="PANTHER" id="PTHR48105">
    <property type="entry name" value="THIOREDOXIN REDUCTASE 1-RELATED-RELATED"/>
    <property type="match status" value="1"/>
</dbReference>
<evidence type="ECO:0000313" key="4">
    <source>
        <dbReference type="EMBL" id="QTQ12718.1"/>
    </source>
</evidence>
<protein>
    <submittedName>
        <fullName evidence="4">FAD-dependent oxidoreductase</fullName>
    </submittedName>
</protein>
<dbReference type="SUPFAM" id="SSF51905">
    <property type="entry name" value="FAD/NAD(P)-binding domain"/>
    <property type="match status" value="1"/>
</dbReference>
<keyword evidence="1" id="KW-0285">Flavoprotein</keyword>
<evidence type="ECO:0000256" key="1">
    <source>
        <dbReference type="ARBA" id="ARBA00022630"/>
    </source>
</evidence>
<organism evidence="4 5">
    <name type="scientific">Treponema parvum</name>
    <dbReference type="NCBI Taxonomy" id="138851"/>
    <lineage>
        <taxon>Bacteria</taxon>
        <taxon>Pseudomonadati</taxon>
        <taxon>Spirochaetota</taxon>
        <taxon>Spirochaetia</taxon>
        <taxon>Spirochaetales</taxon>
        <taxon>Treponemataceae</taxon>
        <taxon>Treponema</taxon>
    </lineage>
</organism>
<dbReference type="RefSeq" id="WP_210117430.1">
    <property type="nucleotide sequence ID" value="NZ_CP054257.1"/>
</dbReference>
<dbReference type="AlphaFoldDB" id="A0A975IDF1"/>
<reference evidence="4" key="2">
    <citation type="journal article" date="2021" name="Microbiol. Resour. Announc.">
        <title>Complete Genome Sequences of Three Human Oral Treponema parvum Isolates.</title>
        <authorList>
            <person name="Zeng H."/>
            <person name="Watt R.M."/>
        </authorList>
    </citation>
    <scope>NUCLEOTIDE SEQUENCE</scope>
    <source>
        <strain evidence="4">ATCC 700773</strain>
    </source>
</reference>
<dbReference type="InterPro" id="IPR050097">
    <property type="entry name" value="Ferredoxin-NADP_redctase_2"/>
</dbReference>
<keyword evidence="2" id="KW-0560">Oxidoreductase</keyword>
<name>A0A975IDF1_9SPIR</name>
<evidence type="ECO:0000259" key="3">
    <source>
        <dbReference type="Pfam" id="PF07992"/>
    </source>
</evidence>
<dbReference type="Gene3D" id="3.50.50.60">
    <property type="entry name" value="FAD/NAD(P)-binding domain"/>
    <property type="match status" value="2"/>
</dbReference>
<dbReference type="PRINTS" id="PR00368">
    <property type="entry name" value="FADPNR"/>
</dbReference>
<feature type="domain" description="FAD/NAD(P)-binding" evidence="3">
    <location>
        <begin position="6"/>
        <end position="290"/>
    </location>
</feature>
<dbReference type="InterPro" id="IPR023753">
    <property type="entry name" value="FAD/NAD-binding_dom"/>
</dbReference>
<evidence type="ECO:0000313" key="5">
    <source>
        <dbReference type="Proteomes" id="UP000671995"/>
    </source>
</evidence>
<dbReference type="Pfam" id="PF07992">
    <property type="entry name" value="Pyr_redox_2"/>
    <property type="match status" value="1"/>
</dbReference>
<reference evidence="4" key="1">
    <citation type="submission" date="2020-05" db="EMBL/GenBank/DDBJ databases">
        <authorList>
            <person name="Zeng H."/>
            <person name="Chan Y.K."/>
            <person name="Watt R.M."/>
        </authorList>
    </citation>
    <scope>NUCLEOTIDE SEQUENCE</scope>
    <source>
        <strain evidence="4">ATCC 700773</strain>
    </source>
</reference>
<dbReference type="EMBL" id="CP054257">
    <property type="protein sequence ID" value="QTQ12718.1"/>
    <property type="molecule type" value="Genomic_DNA"/>
</dbReference>
<evidence type="ECO:0000256" key="2">
    <source>
        <dbReference type="ARBA" id="ARBA00023002"/>
    </source>
</evidence>
<gene>
    <name evidence="4" type="ORF">HRI96_11230</name>
</gene>
<dbReference type="InterPro" id="IPR036188">
    <property type="entry name" value="FAD/NAD-bd_sf"/>
</dbReference>
<accession>A0A975IDF1</accession>
<dbReference type="GO" id="GO:0016491">
    <property type="term" value="F:oxidoreductase activity"/>
    <property type="evidence" value="ECO:0007669"/>
    <property type="project" value="UniProtKB-KW"/>
</dbReference>
<dbReference type="PRINTS" id="PR00469">
    <property type="entry name" value="PNDRDTASEII"/>
</dbReference>